<feature type="domain" description="Phosphodiester glycosidase" evidence="3">
    <location>
        <begin position="219"/>
        <end position="360"/>
    </location>
</feature>
<dbReference type="RefSeq" id="WP_212516815.1">
    <property type="nucleotide sequence ID" value="NZ_JAGSOH010000007.1"/>
</dbReference>
<organism evidence="4 5">
    <name type="scientific">Actinospica acidithermotolerans</name>
    <dbReference type="NCBI Taxonomy" id="2828514"/>
    <lineage>
        <taxon>Bacteria</taxon>
        <taxon>Bacillati</taxon>
        <taxon>Actinomycetota</taxon>
        <taxon>Actinomycetes</taxon>
        <taxon>Catenulisporales</taxon>
        <taxon>Actinospicaceae</taxon>
        <taxon>Actinospica</taxon>
    </lineage>
</organism>
<keyword evidence="2" id="KW-0472">Membrane</keyword>
<keyword evidence="5" id="KW-1185">Reference proteome</keyword>
<protein>
    <submittedName>
        <fullName evidence="4">Phosphodiester glycosidase family protein</fullName>
    </submittedName>
</protein>
<evidence type="ECO:0000313" key="5">
    <source>
        <dbReference type="Proteomes" id="UP000676325"/>
    </source>
</evidence>
<keyword evidence="4" id="KW-0378">Hydrolase</keyword>
<dbReference type="EMBL" id="JAGSOH010000007">
    <property type="protein sequence ID" value="MBR7825661.1"/>
    <property type="molecule type" value="Genomic_DNA"/>
</dbReference>
<feature type="region of interest" description="Disordered" evidence="1">
    <location>
        <begin position="1"/>
        <end position="27"/>
    </location>
</feature>
<dbReference type="GO" id="GO:0016798">
    <property type="term" value="F:hydrolase activity, acting on glycosyl bonds"/>
    <property type="evidence" value="ECO:0007669"/>
    <property type="project" value="UniProtKB-KW"/>
</dbReference>
<gene>
    <name evidence="4" type="ORF">KDK95_05030</name>
</gene>
<dbReference type="AlphaFoldDB" id="A0A941E5V9"/>
<sequence length="407" mass="43035">MRLGPLSTERHAAADGGRPESGRRRRGVLRRLPPRVRGPVKWSFRAVMAVVLVIAVYVGVTIYPYLSGPGTDSVAARVAEWGRDHHLSWAVSWLENETYTAPPTGGNLSAAQRKALLGVGAPHPHPTASSAAPADLPTAIPAQAANPLPGEGVWHPVTYEAGTPVIEEAALRPDAQHTSELAYAAWMNQKALSFNLHPGYQQPGGSWPVPDQLTGSALNGLVATFNGGFKVHPNDALGGYYADGTTASPLVTGKAAEVFYRDGSLKIGVWGSGLTMTPDVVAVRENLSPLVEGGAVQVGSEAGSSAQWGYTINNDYYIARSGVGITASGDIVYVSGAALSVQTLAQLLKAAGAVNAMELDINPDWVSFMTYSGHASDPNPAKLWDFTQPADRYLQPASRDFVSVHLR</sequence>
<feature type="compositionally biased region" description="Basic and acidic residues" evidence="1">
    <location>
        <begin position="8"/>
        <end position="22"/>
    </location>
</feature>
<keyword evidence="4" id="KW-0326">Glycosidase</keyword>
<comment type="caution">
    <text evidence="4">The sequence shown here is derived from an EMBL/GenBank/DDBJ whole genome shotgun (WGS) entry which is preliminary data.</text>
</comment>
<evidence type="ECO:0000256" key="1">
    <source>
        <dbReference type="SAM" id="MobiDB-lite"/>
    </source>
</evidence>
<dbReference type="Pfam" id="PF09992">
    <property type="entry name" value="NAGPA"/>
    <property type="match status" value="1"/>
</dbReference>
<accession>A0A941E5V9</accession>
<evidence type="ECO:0000313" key="4">
    <source>
        <dbReference type="EMBL" id="MBR7825661.1"/>
    </source>
</evidence>
<evidence type="ECO:0000259" key="3">
    <source>
        <dbReference type="Pfam" id="PF09992"/>
    </source>
</evidence>
<dbReference type="InterPro" id="IPR018711">
    <property type="entry name" value="NAGPA"/>
</dbReference>
<dbReference type="Proteomes" id="UP000676325">
    <property type="component" value="Unassembled WGS sequence"/>
</dbReference>
<evidence type="ECO:0000256" key="2">
    <source>
        <dbReference type="SAM" id="Phobius"/>
    </source>
</evidence>
<keyword evidence="2" id="KW-0812">Transmembrane</keyword>
<reference evidence="4" key="1">
    <citation type="submission" date="2021-04" db="EMBL/GenBank/DDBJ databases">
        <title>Genome based classification of Actinospica acidithermotolerans sp. nov., an actinobacterium isolated from an Indonesian hot spring.</title>
        <authorList>
            <person name="Kusuma A.B."/>
            <person name="Putra K.E."/>
            <person name="Nafisah S."/>
            <person name="Loh J."/>
            <person name="Nouioui I."/>
            <person name="Goodfellow M."/>
        </authorList>
    </citation>
    <scope>NUCLEOTIDE SEQUENCE</scope>
    <source>
        <strain evidence="4">MGRD01-02</strain>
    </source>
</reference>
<keyword evidence="2" id="KW-1133">Transmembrane helix</keyword>
<feature type="transmembrane region" description="Helical" evidence="2">
    <location>
        <begin position="42"/>
        <end position="66"/>
    </location>
</feature>
<proteinExistence type="predicted"/>
<name>A0A941E5V9_9ACTN</name>